<keyword evidence="3" id="KW-1185">Reference proteome</keyword>
<dbReference type="Pfam" id="PF13302">
    <property type="entry name" value="Acetyltransf_3"/>
    <property type="match status" value="1"/>
</dbReference>
<dbReference type="InterPro" id="IPR016181">
    <property type="entry name" value="Acyl_CoA_acyltransferase"/>
</dbReference>
<evidence type="ECO:0000259" key="1">
    <source>
        <dbReference type="PROSITE" id="PS51186"/>
    </source>
</evidence>
<organism evidence="2 3">
    <name type="scientific">Inhella gelatinilytica</name>
    <dbReference type="NCBI Taxonomy" id="2795030"/>
    <lineage>
        <taxon>Bacteria</taxon>
        <taxon>Pseudomonadati</taxon>
        <taxon>Pseudomonadota</taxon>
        <taxon>Betaproteobacteria</taxon>
        <taxon>Burkholderiales</taxon>
        <taxon>Sphaerotilaceae</taxon>
        <taxon>Inhella</taxon>
    </lineage>
</organism>
<dbReference type="PANTHER" id="PTHR43792:SF1">
    <property type="entry name" value="N-ACETYLTRANSFERASE DOMAIN-CONTAINING PROTEIN"/>
    <property type="match status" value="1"/>
</dbReference>
<reference evidence="2" key="1">
    <citation type="submission" date="2020-12" db="EMBL/GenBank/DDBJ databases">
        <title>The genome sequence of Inhella sp. 4Y17.</title>
        <authorList>
            <person name="Liu Y."/>
        </authorList>
    </citation>
    <scope>NUCLEOTIDE SEQUENCE</scope>
    <source>
        <strain evidence="2">4Y10</strain>
    </source>
</reference>
<gene>
    <name evidence="2" type="ORF">I7X43_15030</name>
</gene>
<dbReference type="Gene3D" id="3.40.630.30">
    <property type="match status" value="1"/>
</dbReference>
<dbReference type="GO" id="GO:0016747">
    <property type="term" value="F:acyltransferase activity, transferring groups other than amino-acyl groups"/>
    <property type="evidence" value="ECO:0007669"/>
    <property type="project" value="InterPro"/>
</dbReference>
<dbReference type="PANTHER" id="PTHR43792">
    <property type="entry name" value="GNAT FAMILY, PUTATIVE (AFU_ORTHOLOGUE AFUA_3G00765)-RELATED-RELATED"/>
    <property type="match status" value="1"/>
</dbReference>
<dbReference type="AlphaFoldDB" id="A0A931IYX0"/>
<name>A0A931IYX0_9BURK</name>
<dbReference type="InterPro" id="IPR051531">
    <property type="entry name" value="N-acetyltransferase"/>
</dbReference>
<dbReference type="InterPro" id="IPR000182">
    <property type="entry name" value="GNAT_dom"/>
</dbReference>
<evidence type="ECO:0000313" key="2">
    <source>
        <dbReference type="EMBL" id="MBH9554156.1"/>
    </source>
</evidence>
<dbReference type="PROSITE" id="PS51186">
    <property type="entry name" value="GNAT"/>
    <property type="match status" value="1"/>
</dbReference>
<dbReference type="RefSeq" id="WP_198101772.1">
    <property type="nucleotide sequence ID" value="NZ_JAEDAL010000010.1"/>
</dbReference>
<sequence>MKHPSPTERLLLRPLDRADASEVLCLLNDPEWLARVGDRGLRSLEDAEHFLAEGYWTRYASQGFGFYALERRWQPGLIGVCGLAQRDYLDAPDIGYGLLPQGRGQGLAQEAARAVLALAWKLGLQRVLATVRLDNTASQQVLERLGMVRQRQMLSPSSGQALWVYAIEASACDQRRD</sequence>
<dbReference type="EMBL" id="JAEDAL010000010">
    <property type="protein sequence ID" value="MBH9554156.1"/>
    <property type="molecule type" value="Genomic_DNA"/>
</dbReference>
<protein>
    <submittedName>
        <fullName evidence="2">GNAT family N-acetyltransferase</fullName>
    </submittedName>
</protein>
<dbReference type="Proteomes" id="UP000620139">
    <property type="component" value="Unassembled WGS sequence"/>
</dbReference>
<dbReference type="SUPFAM" id="SSF55729">
    <property type="entry name" value="Acyl-CoA N-acyltransferases (Nat)"/>
    <property type="match status" value="1"/>
</dbReference>
<evidence type="ECO:0000313" key="3">
    <source>
        <dbReference type="Proteomes" id="UP000620139"/>
    </source>
</evidence>
<feature type="domain" description="N-acetyltransferase" evidence="1">
    <location>
        <begin position="10"/>
        <end position="168"/>
    </location>
</feature>
<accession>A0A931IYX0</accession>
<comment type="caution">
    <text evidence="2">The sequence shown here is derived from an EMBL/GenBank/DDBJ whole genome shotgun (WGS) entry which is preliminary data.</text>
</comment>
<proteinExistence type="predicted"/>